<feature type="compositionally biased region" description="Acidic residues" evidence="4">
    <location>
        <begin position="31"/>
        <end position="51"/>
    </location>
</feature>
<dbReference type="EMBL" id="JAVRRG010000020">
    <property type="protein sequence ID" value="KAK5096964.1"/>
    <property type="molecule type" value="Genomic_DNA"/>
</dbReference>
<keyword evidence="3" id="KW-0539">Nucleus</keyword>
<comment type="subcellular location">
    <subcellularLocation>
        <location evidence="3">Nucleus</location>
    </subcellularLocation>
</comment>
<dbReference type="InterPro" id="IPR035441">
    <property type="entry name" value="TFIIS/LEDGF_dom_sf"/>
</dbReference>
<evidence type="ECO:0000256" key="4">
    <source>
        <dbReference type="SAM" id="MobiDB-lite"/>
    </source>
</evidence>
<dbReference type="SUPFAM" id="SSF47676">
    <property type="entry name" value="Conserved domain common to transcription factors TFIIS, elongin A, CRSP70"/>
    <property type="match status" value="1"/>
</dbReference>
<dbReference type="InterPro" id="IPR017923">
    <property type="entry name" value="TFIIS_N"/>
</dbReference>
<gene>
    <name evidence="6" type="primary">IWS1</name>
    <name evidence="6" type="ORF">LTR24_002405</name>
</gene>
<feature type="compositionally biased region" description="Basic and acidic residues" evidence="4">
    <location>
        <begin position="79"/>
        <end position="93"/>
    </location>
</feature>
<reference evidence="6 7" key="1">
    <citation type="submission" date="2023-08" db="EMBL/GenBank/DDBJ databases">
        <title>Black Yeasts Isolated from many extreme environments.</title>
        <authorList>
            <person name="Coleine C."/>
            <person name="Stajich J.E."/>
            <person name="Selbmann L."/>
        </authorList>
    </citation>
    <scope>NUCLEOTIDE SEQUENCE [LARGE SCALE GENOMIC DNA]</scope>
    <source>
        <strain evidence="6 7">CCFEE 5885</strain>
    </source>
</reference>
<dbReference type="PANTHER" id="PTHR46010:SF1">
    <property type="entry name" value="PROTEIN IWS1 HOMOLOG"/>
    <property type="match status" value="1"/>
</dbReference>
<feature type="domain" description="TFIIS N-terminal" evidence="5">
    <location>
        <begin position="261"/>
        <end position="338"/>
    </location>
</feature>
<evidence type="ECO:0000256" key="3">
    <source>
        <dbReference type="PROSITE-ProRule" id="PRU00649"/>
    </source>
</evidence>
<comment type="function">
    <text evidence="1">Transcription factor involved in RNA polymerase II transcription regulation. May function in both SPT15/TBP post-recruitment and recruitment steps of transcription.</text>
</comment>
<organism evidence="6 7">
    <name type="scientific">Lithohypha guttulata</name>
    <dbReference type="NCBI Taxonomy" id="1690604"/>
    <lineage>
        <taxon>Eukaryota</taxon>
        <taxon>Fungi</taxon>
        <taxon>Dikarya</taxon>
        <taxon>Ascomycota</taxon>
        <taxon>Pezizomycotina</taxon>
        <taxon>Eurotiomycetes</taxon>
        <taxon>Chaetothyriomycetidae</taxon>
        <taxon>Chaetothyriales</taxon>
        <taxon>Trichomeriaceae</taxon>
        <taxon>Lithohypha</taxon>
    </lineage>
</organism>
<dbReference type="PROSITE" id="PS51319">
    <property type="entry name" value="TFIIS_N"/>
    <property type="match status" value="1"/>
</dbReference>
<comment type="similarity">
    <text evidence="2">Belongs to the IWS1 family.</text>
</comment>
<dbReference type="Proteomes" id="UP001345013">
    <property type="component" value="Unassembled WGS sequence"/>
</dbReference>
<comment type="caution">
    <text evidence="6">The sequence shown here is derived from an EMBL/GenBank/DDBJ whole genome shotgun (WGS) entry which is preliminary data.</text>
</comment>
<feature type="region of interest" description="Disordered" evidence="4">
    <location>
        <begin position="1"/>
        <end position="189"/>
    </location>
</feature>
<name>A0ABR0KJL0_9EURO</name>
<evidence type="ECO:0000256" key="1">
    <source>
        <dbReference type="ARBA" id="ARBA00037349"/>
    </source>
</evidence>
<dbReference type="PANTHER" id="PTHR46010">
    <property type="entry name" value="PROTEIN IWS1 HOMOLOG"/>
    <property type="match status" value="1"/>
</dbReference>
<dbReference type="Gene3D" id="1.20.930.10">
    <property type="entry name" value="Conserved domain common to transcription factors TFIIS, elongin A, CRSP70"/>
    <property type="match status" value="1"/>
</dbReference>
<sequence length="408" mass="45890">MSDYDDIAHGSDMPAGPDMPPPDAEGLDRPDEVEDALDDTANDFNNDDADDADKLDKLDDDDDESLLSDVDEAVLDNFDENKLEIAPDFEQLRSTKIKKRKRDEGDEGRPKKKERTREKTRRRRGGSEGADAPEGDPGRRRRGGGGGGGERKPRERVEIDEDTLPPDERRRRALDRAMDAAVKKSSGIRKRKGEIDLEQAADEELNDLRNKMVSAAIADGELVKEGRPAYQKLKLLPEVVSVLNRNTYQQSILDPETNFLEPVRFFLEPLSDGSLPAYNIQRELFQALERLPMTKEALISSGIGKVVFFYRKSKRVDDKIKRQATKLMEEWSRPILQRSDDFTKKNWETVAFDPSRRPQAAAARPAVNVARKQGAALAPGQKVTNRARMLPGVTSYSIVPQVNSLPRR</sequence>
<proteinExistence type="inferred from homology"/>
<feature type="compositionally biased region" description="Basic residues" evidence="4">
    <location>
        <begin position="110"/>
        <end position="124"/>
    </location>
</feature>
<accession>A0ABR0KJL0</accession>
<keyword evidence="7" id="KW-1185">Reference proteome</keyword>
<evidence type="ECO:0000313" key="6">
    <source>
        <dbReference type="EMBL" id="KAK5096964.1"/>
    </source>
</evidence>
<protein>
    <submittedName>
        <fullName evidence="6">Transcription factor iws1</fullName>
    </submittedName>
</protein>
<evidence type="ECO:0000256" key="2">
    <source>
        <dbReference type="ARBA" id="ARBA00037992"/>
    </source>
</evidence>
<dbReference type="Pfam" id="PF08711">
    <property type="entry name" value="Med26"/>
    <property type="match status" value="1"/>
</dbReference>
<evidence type="ECO:0000259" key="5">
    <source>
        <dbReference type="PROSITE" id="PS51319"/>
    </source>
</evidence>
<feature type="compositionally biased region" description="Acidic residues" evidence="4">
    <location>
        <begin position="58"/>
        <end position="78"/>
    </location>
</feature>
<feature type="compositionally biased region" description="Basic and acidic residues" evidence="4">
    <location>
        <begin position="166"/>
        <end position="182"/>
    </location>
</feature>
<dbReference type="InterPro" id="IPR051037">
    <property type="entry name" value="RNAPII_TF_IWS1"/>
</dbReference>
<evidence type="ECO:0000313" key="7">
    <source>
        <dbReference type="Proteomes" id="UP001345013"/>
    </source>
</evidence>